<evidence type="ECO:0000256" key="4">
    <source>
        <dbReference type="ARBA" id="ARBA00022723"/>
    </source>
</evidence>
<keyword evidence="7" id="KW-0378">Hydrolase</keyword>
<keyword evidence="4" id="KW-0479">Metal-binding</keyword>
<keyword evidence="8" id="KW-0460">Magnesium</keyword>
<comment type="caution">
    <text evidence="13">The sequence shown here is derived from an EMBL/GenBank/DDBJ whole genome shotgun (WGS) entry which is preliminary data.</text>
</comment>
<dbReference type="Pfam" id="PF02075">
    <property type="entry name" value="RuvC"/>
    <property type="match status" value="1"/>
</dbReference>
<dbReference type="PANTHER" id="PTHR30194:SF3">
    <property type="entry name" value="CROSSOVER JUNCTION ENDODEOXYRIBONUCLEASE RUVC"/>
    <property type="match status" value="1"/>
</dbReference>
<evidence type="ECO:0000256" key="2">
    <source>
        <dbReference type="ARBA" id="ARBA00022490"/>
    </source>
</evidence>
<evidence type="ECO:0000256" key="11">
    <source>
        <dbReference type="ARBA" id="ARBA00023204"/>
    </source>
</evidence>
<evidence type="ECO:0000256" key="1">
    <source>
        <dbReference type="ARBA" id="ARBA00009518"/>
    </source>
</evidence>
<evidence type="ECO:0000256" key="9">
    <source>
        <dbReference type="ARBA" id="ARBA00023125"/>
    </source>
</evidence>
<proteinExistence type="inferred from homology"/>
<evidence type="ECO:0000313" key="13">
    <source>
        <dbReference type="EMBL" id="MBL4952136.1"/>
    </source>
</evidence>
<dbReference type="RefSeq" id="WP_202653415.1">
    <property type="nucleotide sequence ID" value="NZ_JAESWB010000134.1"/>
</dbReference>
<dbReference type="InterPro" id="IPR012337">
    <property type="entry name" value="RNaseH-like_sf"/>
</dbReference>
<dbReference type="Gene3D" id="3.30.420.10">
    <property type="entry name" value="Ribonuclease H-like superfamily/Ribonuclease H"/>
    <property type="match status" value="1"/>
</dbReference>
<dbReference type="SUPFAM" id="SSF53098">
    <property type="entry name" value="Ribonuclease H-like"/>
    <property type="match status" value="1"/>
</dbReference>
<evidence type="ECO:0000256" key="7">
    <source>
        <dbReference type="ARBA" id="ARBA00022801"/>
    </source>
</evidence>
<evidence type="ECO:0000313" key="14">
    <source>
        <dbReference type="Proteomes" id="UP000623967"/>
    </source>
</evidence>
<reference evidence="13 14" key="1">
    <citation type="submission" date="2021-01" db="EMBL/GenBank/DDBJ databases">
        <title>Genome public.</title>
        <authorList>
            <person name="Liu C."/>
            <person name="Sun Q."/>
        </authorList>
    </citation>
    <scope>NUCLEOTIDE SEQUENCE [LARGE SCALE GENOMIC DNA]</scope>
    <source>
        <strain evidence="13 14">YIM B02564</strain>
    </source>
</reference>
<dbReference type="PANTHER" id="PTHR30194">
    <property type="entry name" value="CROSSOVER JUNCTION ENDODEOXYRIBONUCLEASE RUVC"/>
    <property type="match status" value="1"/>
</dbReference>
<dbReference type="Proteomes" id="UP000623967">
    <property type="component" value="Unassembled WGS sequence"/>
</dbReference>
<keyword evidence="9" id="KW-0238">DNA-binding</keyword>
<dbReference type="InterPro" id="IPR036397">
    <property type="entry name" value="RNaseH_sf"/>
</dbReference>
<evidence type="ECO:0000256" key="6">
    <source>
        <dbReference type="ARBA" id="ARBA00022763"/>
    </source>
</evidence>
<keyword evidence="14" id="KW-1185">Reference proteome</keyword>
<keyword evidence="5" id="KW-0255">Endonuclease</keyword>
<keyword evidence="2" id="KW-0963">Cytoplasm</keyword>
<evidence type="ECO:0000256" key="12">
    <source>
        <dbReference type="SAM" id="MobiDB-lite"/>
    </source>
</evidence>
<keyword evidence="10" id="KW-0233">DNA recombination</keyword>
<evidence type="ECO:0000256" key="10">
    <source>
        <dbReference type="ARBA" id="ARBA00023172"/>
    </source>
</evidence>
<dbReference type="PRINTS" id="PR00696">
    <property type="entry name" value="RSOLVASERUVC"/>
</dbReference>
<keyword evidence="11" id="KW-0234">DNA repair</keyword>
<protein>
    <submittedName>
        <fullName evidence="13">Crossover junction endodeoxyribonuclease RuvC</fullName>
    </submittedName>
</protein>
<dbReference type="EMBL" id="JAESWB010000134">
    <property type="protein sequence ID" value="MBL4952136.1"/>
    <property type="molecule type" value="Genomic_DNA"/>
</dbReference>
<feature type="region of interest" description="Disordered" evidence="12">
    <location>
        <begin position="191"/>
        <end position="234"/>
    </location>
</feature>
<keyword evidence="6" id="KW-0227">DNA damage</keyword>
<name>A0ABS1TPI1_9BACI</name>
<accession>A0ABS1TPI1</accession>
<comment type="similarity">
    <text evidence="1">Belongs to the RuvC family.</text>
</comment>
<evidence type="ECO:0000256" key="3">
    <source>
        <dbReference type="ARBA" id="ARBA00022722"/>
    </source>
</evidence>
<evidence type="ECO:0000256" key="8">
    <source>
        <dbReference type="ARBA" id="ARBA00022842"/>
    </source>
</evidence>
<organism evidence="13 14">
    <name type="scientific">Neobacillus paridis</name>
    <dbReference type="NCBI Taxonomy" id="2803862"/>
    <lineage>
        <taxon>Bacteria</taxon>
        <taxon>Bacillati</taxon>
        <taxon>Bacillota</taxon>
        <taxon>Bacilli</taxon>
        <taxon>Bacillales</taxon>
        <taxon>Bacillaceae</taxon>
        <taxon>Neobacillus</taxon>
    </lineage>
</organism>
<dbReference type="InterPro" id="IPR002176">
    <property type="entry name" value="X-over_junc_endoDNase_RuvC"/>
</dbReference>
<gene>
    <name evidence="13" type="ORF">JK635_07915</name>
</gene>
<sequence>MVKGIAIDPGTRDIGYCYFNWMKEDSLLVLGESGIIRIKHSLDLEFRLHILFYRIQELVTDMEVLVTENSFSNPKYPSGITVREGLGVIKVAAVEKHVPIHLLRPEDSKLAMVGKRTASKLELAKAIEEAGIPLPSPAEVLIQKKKDHLTDAIGMVIAYCFKEKATVTIYSEKGEKLCPCLEKKRNGIGKSIPKTTKIGMSTNTVPAKKKAMKKESSTGKRKKEESHIPPSFSS</sequence>
<keyword evidence="3" id="KW-0540">Nuclease</keyword>
<evidence type="ECO:0000256" key="5">
    <source>
        <dbReference type="ARBA" id="ARBA00022759"/>
    </source>
</evidence>
<feature type="compositionally biased region" description="Basic and acidic residues" evidence="12">
    <location>
        <begin position="213"/>
        <end position="227"/>
    </location>
</feature>